<dbReference type="RefSeq" id="WP_201945285.1">
    <property type="nucleotide sequence ID" value="NZ_JAERRJ010000003.1"/>
</dbReference>
<protein>
    <recommendedName>
        <fullName evidence="4">PPE family domain-containing protein</fullName>
    </recommendedName>
</protein>
<reference evidence="2 3" key="1">
    <citation type="submission" date="2021-01" db="EMBL/GenBank/DDBJ databases">
        <title>WGS of actinomycetes isolated from Thailand.</title>
        <authorList>
            <person name="Thawai C."/>
        </authorList>
    </citation>
    <scope>NUCLEOTIDE SEQUENCE [LARGE SCALE GENOMIC DNA]</scope>
    <source>
        <strain evidence="2 3">LPG 2</strain>
    </source>
</reference>
<sequence length="425" mass="42950">MGPRPDGTDALRRNAHRIQQGAEREQGRISHDGVDPDYIQRLEHFGGLSHERIHECVQAMDPGAMRALAELWTAVADNLSGAVTGLHMTMQGALSESMAGRIATAAEAATYEFIQQAVDVTEVAHSTGHRIEAAACAAEALRKTVPPPVDSTAAEREEQFQLALAAVEANYVPIYPAAGSRVPAFAPIETGGGGVPGSAGGDADPAVRSAGSGAVFVPAGSRHESRSSAGQLAGLQPDGTGGGNPGDAGTHGDRSHSRSAGDAGYSDPSGTETPSPASDIATTAASTDGGRVPGLATPSLSGPPSAPGVSGLPNSPGIPSPHDAVRGLPGSPLTGTAAAPPLTGVRGGPATMGWMPGMYPPGARGGPDEDSAHRTPDWLLRARERELLGTPAATVSPVLGAEFPSARPESGGRPADDTPSPDPKR</sequence>
<keyword evidence="3" id="KW-1185">Reference proteome</keyword>
<evidence type="ECO:0008006" key="4">
    <source>
        <dbReference type="Google" id="ProtNLM"/>
    </source>
</evidence>
<dbReference type="InterPro" id="IPR038332">
    <property type="entry name" value="PPE_sf"/>
</dbReference>
<dbReference type="Gene3D" id="1.20.1260.20">
    <property type="entry name" value="PPE superfamily"/>
    <property type="match status" value="1"/>
</dbReference>
<evidence type="ECO:0000313" key="3">
    <source>
        <dbReference type="Proteomes" id="UP000602198"/>
    </source>
</evidence>
<feature type="compositionally biased region" description="Low complexity" evidence="1">
    <location>
        <begin position="273"/>
        <end position="288"/>
    </location>
</feature>
<feature type="compositionally biased region" description="Basic and acidic residues" evidence="1">
    <location>
        <begin position="366"/>
        <end position="387"/>
    </location>
</feature>
<organism evidence="2 3">
    <name type="scientific">Nocardia acididurans</name>
    <dbReference type="NCBI Taxonomy" id="2802282"/>
    <lineage>
        <taxon>Bacteria</taxon>
        <taxon>Bacillati</taxon>
        <taxon>Actinomycetota</taxon>
        <taxon>Actinomycetes</taxon>
        <taxon>Mycobacteriales</taxon>
        <taxon>Nocardiaceae</taxon>
        <taxon>Nocardia</taxon>
    </lineage>
</organism>
<dbReference type="Proteomes" id="UP000602198">
    <property type="component" value="Unassembled WGS sequence"/>
</dbReference>
<evidence type="ECO:0000313" key="2">
    <source>
        <dbReference type="EMBL" id="MBL1074400.1"/>
    </source>
</evidence>
<proteinExistence type="predicted"/>
<accession>A0ABS1M2Y1</accession>
<name>A0ABS1M2Y1_9NOCA</name>
<dbReference type="EMBL" id="JAERRJ010000003">
    <property type="protein sequence ID" value="MBL1074400.1"/>
    <property type="molecule type" value="Genomic_DNA"/>
</dbReference>
<feature type="region of interest" description="Disordered" evidence="1">
    <location>
        <begin position="217"/>
        <end position="425"/>
    </location>
</feature>
<evidence type="ECO:0000256" key="1">
    <source>
        <dbReference type="SAM" id="MobiDB-lite"/>
    </source>
</evidence>
<comment type="caution">
    <text evidence="2">The sequence shown here is derived from an EMBL/GenBank/DDBJ whole genome shotgun (WGS) entry which is preliminary data.</text>
</comment>
<gene>
    <name evidence="2" type="ORF">JK358_08320</name>
</gene>